<protein>
    <submittedName>
        <fullName evidence="2">Thioredoxin family protein</fullName>
    </submittedName>
</protein>
<keyword evidence="3" id="KW-1185">Reference proteome</keyword>
<dbReference type="Proteomes" id="UP000481030">
    <property type="component" value="Unassembled WGS sequence"/>
</dbReference>
<comment type="caution">
    <text evidence="2">The sequence shown here is derived from an EMBL/GenBank/DDBJ whole genome shotgun (WGS) entry which is preliminary data.</text>
</comment>
<evidence type="ECO:0000259" key="1">
    <source>
        <dbReference type="Pfam" id="PF00085"/>
    </source>
</evidence>
<accession>A0A6L3V5T3</accession>
<dbReference type="RefSeq" id="WP_151535307.1">
    <property type="nucleotide sequence ID" value="NZ_WBOS01000005.1"/>
</dbReference>
<name>A0A6L3V5T3_9BACI</name>
<feature type="domain" description="Thioredoxin" evidence="1">
    <location>
        <begin position="10"/>
        <end position="85"/>
    </location>
</feature>
<dbReference type="Pfam" id="PF00085">
    <property type="entry name" value="Thioredoxin"/>
    <property type="match status" value="1"/>
</dbReference>
<reference evidence="2 3" key="1">
    <citation type="journal article" date="2016" name="Antonie Van Leeuwenhoek">
        <title>Bacillus depressus sp. nov., isolated from soil of a sunflower field.</title>
        <authorList>
            <person name="Wei X."/>
            <person name="Xin D."/>
            <person name="Xin Y."/>
            <person name="Zhang H."/>
            <person name="Wang T."/>
            <person name="Zhang J."/>
        </authorList>
    </citation>
    <scope>NUCLEOTIDE SEQUENCE [LARGE SCALE GENOMIC DNA]</scope>
    <source>
        <strain evidence="2 3">BZ1</strain>
    </source>
</reference>
<dbReference type="Gene3D" id="3.40.30.10">
    <property type="entry name" value="Glutaredoxin"/>
    <property type="match status" value="1"/>
</dbReference>
<evidence type="ECO:0000313" key="2">
    <source>
        <dbReference type="EMBL" id="KAB2334769.1"/>
    </source>
</evidence>
<dbReference type="AlphaFoldDB" id="A0A6L3V5T3"/>
<dbReference type="CDD" id="cd02947">
    <property type="entry name" value="TRX_family"/>
    <property type="match status" value="1"/>
</dbReference>
<dbReference type="OrthoDB" id="5784238at2"/>
<proteinExistence type="predicted"/>
<sequence>MQEWPQKEIEKLIQERKSGLLYFYTPLCGTCQVASKMLEVIEALMPDLLIGKADLNYMPTFGEQLEIESVPCLIIINEGKLEDKTYAFHSVPYLLDKITSVH</sequence>
<organism evidence="2 3">
    <name type="scientific">Cytobacillus depressus</name>
    <dbReference type="NCBI Taxonomy" id="1602942"/>
    <lineage>
        <taxon>Bacteria</taxon>
        <taxon>Bacillati</taxon>
        <taxon>Bacillota</taxon>
        <taxon>Bacilli</taxon>
        <taxon>Bacillales</taxon>
        <taxon>Bacillaceae</taxon>
        <taxon>Cytobacillus</taxon>
    </lineage>
</organism>
<gene>
    <name evidence="2" type="ORF">F7731_13455</name>
</gene>
<evidence type="ECO:0000313" key="3">
    <source>
        <dbReference type="Proteomes" id="UP000481030"/>
    </source>
</evidence>
<dbReference type="InterPro" id="IPR036249">
    <property type="entry name" value="Thioredoxin-like_sf"/>
</dbReference>
<dbReference type="EMBL" id="WBOS01000005">
    <property type="protein sequence ID" value="KAB2334769.1"/>
    <property type="molecule type" value="Genomic_DNA"/>
</dbReference>
<dbReference type="InterPro" id="IPR013766">
    <property type="entry name" value="Thioredoxin_domain"/>
</dbReference>
<dbReference type="SUPFAM" id="SSF52833">
    <property type="entry name" value="Thioredoxin-like"/>
    <property type="match status" value="1"/>
</dbReference>